<evidence type="ECO:0000256" key="2">
    <source>
        <dbReference type="ARBA" id="ARBA00022692"/>
    </source>
</evidence>
<evidence type="ECO:0000313" key="6">
    <source>
        <dbReference type="EMBL" id="AMY12459.1"/>
    </source>
</evidence>
<protein>
    <submittedName>
        <fullName evidence="6">Putative membrane protein</fullName>
    </submittedName>
</protein>
<accession>A0A143PXE0</accession>
<dbReference type="PANTHER" id="PTHR36460:SF1">
    <property type="entry name" value="UPF0132 DOMAIN PROTEIN (AFU_ORTHOLOGUE AFUA_3G10255)"/>
    <property type="match status" value="1"/>
</dbReference>
<keyword evidence="3 5" id="KW-1133">Transmembrane helix</keyword>
<dbReference type="GO" id="GO:0016020">
    <property type="term" value="C:membrane"/>
    <property type="evidence" value="ECO:0007669"/>
    <property type="project" value="UniProtKB-SubCell"/>
</dbReference>
<dbReference type="KEGG" id="abac:LuPra_05734"/>
<dbReference type="OrthoDB" id="2657448at2"/>
<dbReference type="Pfam" id="PF09685">
    <property type="entry name" value="MamF_MmsF"/>
    <property type="match status" value="1"/>
</dbReference>
<feature type="transmembrane region" description="Helical" evidence="5">
    <location>
        <begin position="12"/>
        <end position="33"/>
    </location>
</feature>
<evidence type="ECO:0000313" key="7">
    <source>
        <dbReference type="Proteomes" id="UP000076079"/>
    </source>
</evidence>
<comment type="subcellular location">
    <subcellularLocation>
        <location evidence="1">Membrane</location>
        <topology evidence="1">Multi-pass membrane protein</topology>
    </subcellularLocation>
</comment>
<dbReference type="STRING" id="1855912.LuPra_05734"/>
<dbReference type="InterPro" id="IPR019109">
    <property type="entry name" value="MamF_MmsF"/>
</dbReference>
<dbReference type="RefSeq" id="WP_110173915.1">
    <property type="nucleotide sequence ID" value="NZ_CP015136.1"/>
</dbReference>
<name>A0A143PXE0_LUTPR</name>
<feature type="transmembrane region" description="Helical" evidence="5">
    <location>
        <begin position="76"/>
        <end position="94"/>
    </location>
</feature>
<keyword evidence="2 5" id="KW-0812">Transmembrane</keyword>
<dbReference type="AlphaFoldDB" id="A0A143PXE0"/>
<keyword evidence="4 5" id="KW-0472">Membrane</keyword>
<dbReference type="Proteomes" id="UP000076079">
    <property type="component" value="Chromosome"/>
</dbReference>
<reference evidence="6 7" key="1">
    <citation type="journal article" date="2016" name="Genome Announc.">
        <title>First Complete Genome Sequence of a Subdivision 6 Acidobacterium Strain.</title>
        <authorList>
            <person name="Huang S."/>
            <person name="Vieira S."/>
            <person name="Bunk B."/>
            <person name="Riedel T."/>
            <person name="Sproer C."/>
            <person name="Overmann J."/>
        </authorList>
    </citation>
    <scope>NUCLEOTIDE SEQUENCE [LARGE SCALE GENOMIC DNA]</scope>
    <source>
        <strain evidence="7">DSM 100886 HEG_-6_39</strain>
    </source>
</reference>
<organism evidence="6 7">
    <name type="scientific">Luteitalea pratensis</name>
    <dbReference type="NCBI Taxonomy" id="1855912"/>
    <lineage>
        <taxon>Bacteria</taxon>
        <taxon>Pseudomonadati</taxon>
        <taxon>Acidobacteriota</taxon>
        <taxon>Vicinamibacteria</taxon>
        <taxon>Vicinamibacterales</taxon>
        <taxon>Vicinamibacteraceae</taxon>
        <taxon>Luteitalea</taxon>
    </lineage>
</organism>
<evidence type="ECO:0000256" key="3">
    <source>
        <dbReference type="ARBA" id="ARBA00022989"/>
    </source>
</evidence>
<keyword evidence="7" id="KW-1185">Reference proteome</keyword>
<reference evidence="7" key="2">
    <citation type="submission" date="2016-04" db="EMBL/GenBank/DDBJ databases">
        <title>First Complete Genome Sequence of a Subdivision 6 Acidobacterium.</title>
        <authorList>
            <person name="Huang S."/>
            <person name="Vieira S."/>
            <person name="Bunk B."/>
            <person name="Riedel T."/>
            <person name="Sproeer C."/>
            <person name="Overmann J."/>
        </authorList>
    </citation>
    <scope>NUCLEOTIDE SEQUENCE [LARGE SCALE GENOMIC DNA]</scope>
    <source>
        <strain evidence="7">DSM 100886 HEG_-6_39</strain>
    </source>
</reference>
<evidence type="ECO:0000256" key="4">
    <source>
        <dbReference type="ARBA" id="ARBA00023136"/>
    </source>
</evidence>
<evidence type="ECO:0000256" key="1">
    <source>
        <dbReference type="ARBA" id="ARBA00004141"/>
    </source>
</evidence>
<evidence type="ECO:0000256" key="5">
    <source>
        <dbReference type="SAM" id="Phobius"/>
    </source>
</evidence>
<dbReference type="EMBL" id="CP015136">
    <property type="protein sequence ID" value="AMY12459.1"/>
    <property type="molecule type" value="Genomic_DNA"/>
</dbReference>
<feature type="transmembrane region" description="Helical" evidence="5">
    <location>
        <begin position="45"/>
        <end position="70"/>
    </location>
</feature>
<proteinExistence type="predicted"/>
<dbReference type="PANTHER" id="PTHR36460">
    <property type="entry name" value="UPF0132 DOMAIN PROTEIN (AFU_ORTHOLOGUE AFUA_3G10255)"/>
    <property type="match status" value="1"/>
</dbReference>
<sequence length="118" mass="12917">MNTVAEKSSTGLDANIAAALTYIPIVAIVFLVIEKSSRLVKFHAVQSLGLLVAWMATWFVLGIIGMIPVLGWATLLLWPLVAIAMFVVWLIALLKAFKGEWWKLPVIGNIAEQQSANL</sequence>
<gene>
    <name evidence="6" type="ORF">LuPra_05734</name>
</gene>